<evidence type="ECO:0000313" key="1">
    <source>
        <dbReference type="EMBL" id="CAG8796957.1"/>
    </source>
</evidence>
<comment type="caution">
    <text evidence="1">The sequence shown here is derived from an EMBL/GenBank/DDBJ whole genome shotgun (WGS) entry which is preliminary data.</text>
</comment>
<proteinExistence type="predicted"/>
<protein>
    <submittedName>
        <fullName evidence="1">16703_t:CDS:1</fullName>
    </submittedName>
</protein>
<accession>A0A9N9JV08</accession>
<gene>
    <name evidence="1" type="ORF">DERYTH_LOCUS22592</name>
</gene>
<feature type="non-terminal residue" evidence="1">
    <location>
        <position position="104"/>
    </location>
</feature>
<reference evidence="1" key="1">
    <citation type="submission" date="2021-06" db="EMBL/GenBank/DDBJ databases">
        <authorList>
            <person name="Kallberg Y."/>
            <person name="Tangrot J."/>
            <person name="Rosling A."/>
        </authorList>
    </citation>
    <scope>NUCLEOTIDE SEQUENCE</scope>
    <source>
        <strain evidence="1">MA453B</strain>
    </source>
</reference>
<dbReference type="OrthoDB" id="2377830at2759"/>
<dbReference type="Proteomes" id="UP000789405">
    <property type="component" value="Unassembled WGS sequence"/>
</dbReference>
<keyword evidence="2" id="KW-1185">Reference proteome</keyword>
<dbReference type="AlphaFoldDB" id="A0A9N9JV08"/>
<sequence length="104" mass="12269">MNQINDFVINQTNDFVTHIQNPTNFQRIFQVNIHSHIQISRRTNTRKRITAYDIFKKRISEEGFLINVTNSKVIGLSANRIWINLTSAEKNLFRNFAIQIHDII</sequence>
<organism evidence="1 2">
    <name type="scientific">Dentiscutata erythropus</name>
    <dbReference type="NCBI Taxonomy" id="1348616"/>
    <lineage>
        <taxon>Eukaryota</taxon>
        <taxon>Fungi</taxon>
        <taxon>Fungi incertae sedis</taxon>
        <taxon>Mucoromycota</taxon>
        <taxon>Glomeromycotina</taxon>
        <taxon>Glomeromycetes</taxon>
        <taxon>Diversisporales</taxon>
        <taxon>Gigasporaceae</taxon>
        <taxon>Dentiscutata</taxon>
    </lineage>
</organism>
<dbReference type="EMBL" id="CAJVPY010031738">
    <property type="protein sequence ID" value="CAG8796957.1"/>
    <property type="molecule type" value="Genomic_DNA"/>
</dbReference>
<name>A0A9N9JV08_9GLOM</name>
<evidence type="ECO:0000313" key="2">
    <source>
        <dbReference type="Proteomes" id="UP000789405"/>
    </source>
</evidence>